<sequence>MQTLGSWTHAPLAYVVAELRLASILNLEPFAASVQDALAARFPRLVRGQAFGFVFEPQGMRQQVTPRFHFLTAEADACVVVTNDVFALHVTRYTDSKAFNALFAQVLAALASVREHVFVERVGLRYWDIVRAEGGLQITDFFAAPLADLLVPIAGATLARDVHELIYEVQGPTPHTVAARLGLTASAQNPEPPNFIAVPELAPSGPLQAVRQLAEKDSSAKVGFVDIDASTDVKRVLDVPTLSTITSQLHATQSALFQKLTSAAGQIYWKEGIRA</sequence>
<dbReference type="Proteomes" id="UP001229486">
    <property type="component" value="Unassembled WGS sequence"/>
</dbReference>
<gene>
    <name evidence="1" type="ORF">J2793_006279</name>
</gene>
<evidence type="ECO:0000313" key="1">
    <source>
        <dbReference type="EMBL" id="MDP9650805.1"/>
    </source>
</evidence>
<dbReference type="EMBL" id="JAURTK010000012">
    <property type="protein sequence ID" value="MDP9650805.1"/>
    <property type="molecule type" value="Genomic_DNA"/>
</dbReference>
<reference evidence="1" key="1">
    <citation type="submission" date="2023-07" db="EMBL/GenBank/DDBJ databases">
        <title>Sorghum-associated microbial communities from plants grown in Nebraska, USA.</title>
        <authorList>
            <person name="Schachtman D."/>
        </authorList>
    </citation>
    <scope>NUCLEOTIDE SEQUENCE</scope>
    <source>
        <strain evidence="1">DS1061</strain>
    </source>
</reference>
<accession>A0AB73ILD8</accession>
<dbReference type="AlphaFoldDB" id="A0AB73ILD8"/>
<dbReference type="InterPro" id="IPR026349">
    <property type="entry name" value="CHP04255"/>
</dbReference>
<proteinExistence type="predicted"/>
<name>A0AB73ILD8_9BURK</name>
<dbReference type="NCBIfam" id="TIGR04255">
    <property type="entry name" value="sporadTIGR04255"/>
    <property type="match status" value="1"/>
</dbReference>
<evidence type="ECO:0000313" key="2">
    <source>
        <dbReference type="Proteomes" id="UP001229486"/>
    </source>
</evidence>
<organism evidence="1 2">
    <name type="scientific">Paraburkholderia caledonica</name>
    <dbReference type="NCBI Taxonomy" id="134536"/>
    <lineage>
        <taxon>Bacteria</taxon>
        <taxon>Pseudomonadati</taxon>
        <taxon>Pseudomonadota</taxon>
        <taxon>Betaproteobacteria</taxon>
        <taxon>Burkholderiales</taxon>
        <taxon>Burkholderiaceae</taxon>
        <taxon>Paraburkholderia</taxon>
    </lineage>
</organism>
<comment type="caution">
    <text evidence="1">The sequence shown here is derived from an EMBL/GenBank/DDBJ whole genome shotgun (WGS) entry which is preliminary data.</text>
</comment>
<protein>
    <submittedName>
        <fullName evidence="1">Uncharacterized protein (TIGR04255 family)</fullName>
    </submittedName>
</protein>
<dbReference type="RefSeq" id="WP_392395601.1">
    <property type="nucleotide sequence ID" value="NZ_JAURTK010000012.1"/>
</dbReference>